<feature type="compositionally biased region" description="Basic and acidic residues" evidence="1">
    <location>
        <begin position="917"/>
        <end position="934"/>
    </location>
</feature>
<feature type="compositionally biased region" description="Polar residues" evidence="1">
    <location>
        <begin position="242"/>
        <end position="272"/>
    </location>
</feature>
<protein>
    <submittedName>
        <fullName evidence="3">GPI-anchored protein pfl2</fullName>
    </submittedName>
</protein>
<feature type="compositionally biased region" description="Low complexity" evidence="1">
    <location>
        <begin position="214"/>
        <end position="238"/>
    </location>
</feature>
<accession>A0A6P5JE94</accession>
<feature type="compositionally biased region" description="Polar residues" evidence="1">
    <location>
        <begin position="978"/>
        <end position="989"/>
    </location>
</feature>
<feature type="compositionally biased region" description="Polar residues" evidence="1">
    <location>
        <begin position="1227"/>
        <end position="1241"/>
    </location>
</feature>
<feature type="region of interest" description="Disordered" evidence="1">
    <location>
        <begin position="892"/>
        <end position="991"/>
    </location>
</feature>
<dbReference type="GeneID" id="110200679"/>
<feature type="compositionally biased region" description="Low complexity" evidence="1">
    <location>
        <begin position="803"/>
        <end position="823"/>
    </location>
</feature>
<feature type="region of interest" description="Disordered" evidence="1">
    <location>
        <begin position="1083"/>
        <end position="1169"/>
    </location>
</feature>
<dbReference type="KEGG" id="pcw:110200679"/>
<feature type="region of interest" description="Disordered" evidence="1">
    <location>
        <begin position="67"/>
        <end position="100"/>
    </location>
</feature>
<organism evidence="2 3">
    <name type="scientific">Phascolarctos cinereus</name>
    <name type="common">Koala</name>
    <dbReference type="NCBI Taxonomy" id="38626"/>
    <lineage>
        <taxon>Eukaryota</taxon>
        <taxon>Metazoa</taxon>
        <taxon>Chordata</taxon>
        <taxon>Craniata</taxon>
        <taxon>Vertebrata</taxon>
        <taxon>Euteleostomi</taxon>
        <taxon>Mammalia</taxon>
        <taxon>Metatheria</taxon>
        <taxon>Diprotodontia</taxon>
        <taxon>Phascolarctidae</taxon>
        <taxon>Phascolarctos</taxon>
    </lineage>
</organism>
<dbReference type="Proteomes" id="UP000515140">
    <property type="component" value="Unplaced"/>
</dbReference>
<feature type="compositionally biased region" description="Polar residues" evidence="1">
    <location>
        <begin position="76"/>
        <end position="86"/>
    </location>
</feature>
<feature type="compositionally biased region" description="Low complexity" evidence="1">
    <location>
        <begin position="13"/>
        <end position="31"/>
    </location>
</feature>
<feature type="compositionally biased region" description="Low complexity" evidence="1">
    <location>
        <begin position="893"/>
        <end position="908"/>
    </location>
</feature>
<evidence type="ECO:0000313" key="2">
    <source>
        <dbReference type="Proteomes" id="UP000515140"/>
    </source>
</evidence>
<feature type="region of interest" description="Disordered" evidence="1">
    <location>
        <begin position="1648"/>
        <end position="1696"/>
    </location>
</feature>
<feature type="region of interest" description="Disordered" evidence="1">
    <location>
        <begin position="1536"/>
        <end position="1556"/>
    </location>
</feature>
<feature type="compositionally biased region" description="Polar residues" evidence="1">
    <location>
        <begin position="1093"/>
        <end position="1125"/>
    </location>
</feature>
<feature type="compositionally biased region" description="Low complexity" evidence="1">
    <location>
        <begin position="1133"/>
        <end position="1145"/>
    </location>
</feature>
<feature type="compositionally biased region" description="Basic and acidic residues" evidence="1">
    <location>
        <begin position="1673"/>
        <end position="1696"/>
    </location>
</feature>
<dbReference type="InParanoid" id="A0A6P5JE94"/>
<reference evidence="3" key="1">
    <citation type="submission" date="2025-08" db="UniProtKB">
        <authorList>
            <consortium name="RefSeq"/>
        </authorList>
    </citation>
    <scope>IDENTIFICATION</scope>
    <source>
        <tissue evidence="3">Spleen</tissue>
    </source>
</reference>
<feature type="compositionally biased region" description="Low complexity" evidence="1">
    <location>
        <begin position="1545"/>
        <end position="1556"/>
    </location>
</feature>
<feature type="region of interest" description="Disordered" evidence="1">
    <location>
        <begin position="214"/>
        <end position="272"/>
    </location>
</feature>
<evidence type="ECO:0000256" key="1">
    <source>
        <dbReference type="SAM" id="MobiDB-lite"/>
    </source>
</evidence>
<feature type="region of interest" description="Disordered" evidence="1">
    <location>
        <begin position="774"/>
        <end position="823"/>
    </location>
</feature>
<sequence>MFSGPNSTRDSTEVSLSSSISSENSISPRQSKQTSVTPILKSMSKAIQYPSLSGTRVMFVASSHRESIKAPDFSKSKSLQESSDLSFISGPRSTRESSEVPFLSISTSLKETTKGLMSSGLHSTDQHVENESVQSSIQSSQTECKQVSLHSRKMSLRKTMQYPSFSGIRVYFVASSPRGSIQGPDVSESKALQESLDFSVISGPSSTREYLELPLLSPSTSSPGAEESSPSSSLRSPEQITWEKSIQNGTQNSPGQSKQASPPNSHSSLNKAIQFPSFSSQKVLSLESYQRGSIQGPYFSVSKSFSITSGKCSTRESFEFPLLSSKSTTAGLPLSGLKSPVEIRETESIQSSPTSSTMESNQVSPPPSFLKLSKAIQFPPFSSQTILSMANSQKESIHGPDFSESISLQEFLDLSIISSPISTKKSLEVPLPSISVFSKDTTEVPPSTDFRSPAELAENESVLSAIRSSPVESKQAYTPDSLISLNKAVQFPSFSSSSVSSVTNSWRESIKGLDFSESNLLQESLEYSVISQPRSTRDSLEVSLLSPSTFLTGEDLPSPALWSPVELAGKENGQSITPSSPKESEKSLLPSALLSPNTCLQFPSFSPPRVLLVTSSHRESVQGLDFSEPNSLQGSFGFSDTSGQRSTTEFLEDPLLSTSISSKGAAESHLPSGLKSPIELAGDKSAQSVIPSSSRESKKASLPASLISLSKGIQFLSFSGSNLLSVASSRRQSIQGQDFSVPNSLQESLDFFIISGPSSTRESLEVPLLSTLTSSKGTKERQQSPGLQSPVEFAKDDGTWSTSPSSPKGSARPSPAASPRSLSKTFTYPYCSGPSISQHFMEVPDFSVPTSHKESTQAPALSSPNSIREFFEFPTISKSSSARESFEVPSFYTSSSSGISIHVSTSSGLKSPTEYAEGERTHSPRSGSPKESRQPSRLPSPTGSRSMQFPSFSGPSISKQSMEAHVSSMLRSQKESIQDTTSSAPNSLRDTFEFPILSGPGSTREALEVHSHNSISNSTKESLPVIPISDLTSVKEPEEDKISAAVSQHSVSDVMEALALMGLSFRTEFMQVHPPLILSHPQEFPEGLHVPSRGSQRQFIQVPTSPTQSSQKEYTNLSPSSISQRESIHNFASSSSLRKSTSISSQREFDHISDLSSSSSQTESMDLPPFSISSQRELNQALISNIPALLRDSLDLHPPNTSSQRESIECPDYSIQSSQREFMGLLPSNSSSQGESIQVPVSSSQSSQREPLDVALSSISSQRELIHVLPYKTPSPPRQSLSLPPSSISSQREFIQMPVSYSKSSQRDSTGLPPTIMSTHRELIQAPVFGSPSSQREYMTLPFSRICFQRESIQVPESNSLSSQTESVGLPPSTISFQTESTQVLASYSESSQTVSRDHPPSTISSPSEFIQVTNFFSPASNREAMGFPLSSSSSQKESIQISASCGPSSQEELIQVLPSSSPISQIDSMEVFTSFGLGPSEDFMQSPLSSARSSLKDFIDVIPLSGPDSSEEFVGTPLSLGQSYPQNFIDDVPLSGPVSSEEFTGTPASSSPSTTKEFTEILHFSKVLPNESTHNSLSSESSSMGELTQVPASSRERSLKEYFEILPFPGSTPSRKSIQTHAPTSSLSNDYVDEFFDIQVPSCSSYHQREPMQVPFSPCPSSVDKFLQPSSDPKKEKPVKLTKPSKEEKEPMQIP</sequence>
<feature type="region of interest" description="Disordered" evidence="1">
    <location>
        <begin position="1225"/>
        <end position="1252"/>
    </location>
</feature>
<keyword evidence="2" id="KW-1185">Reference proteome</keyword>
<dbReference type="RefSeq" id="XP_020831728.1">
    <property type="nucleotide sequence ID" value="XM_020976069.1"/>
</dbReference>
<gene>
    <name evidence="3" type="primary">LOC110200679</name>
</gene>
<proteinExistence type="predicted"/>
<feature type="compositionally biased region" description="Polar residues" evidence="1">
    <location>
        <begin position="131"/>
        <end position="143"/>
    </location>
</feature>
<feature type="compositionally biased region" description="Low complexity" evidence="1">
    <location>
        <begin position="1154"/>
        <end position="1164"/>
    </location>
</feature>
<feature type="compositionally biased region" description="Polar residues" evidence="1">
    <location>
        <begin position="348"/>
        <end position="363"/>
    </location>
</feature>
<feature type="region of interest" description="Disordered" evidence="1">
    <location>
        <begin position="334"/>
        <end position="367"/>
    </location>
</feature>
<feature type="region of interest" description="Disordered" evidence="1">
    <location>
        <begin position="1571"/>
        <end position="1596"/>
    </location>
</feature>
<feature type="compositionally biased region" description="Low complexity" evidence="1">
    <location>
        <begin position="1573"/>
        <end position="1584"/>
    </location>
</feature>
<name>A0A6P5JE94_PHACI</name>
<evidence type="ECO:0000313" key="3">
    <source>
        <dbReference type="RefSeq" id="XP_020831728.1"/>
    </source>
</evidence>
<feature type="region of interest" description="Disordered" evidence="1">
    <location>
        <begin position="1"/>
        <end position="39"/>
    </location>
</feature>
<feature type="compositionally biased region" description="Polar residues" evidence="1">
    <location>
        <begin position="935"/>
        <end position="961"/>
    </location>
</feature>
<feature type="region of interest" description="Disordered" evidence="1">
    <location>
        <begin position="114"/>
        <end position="143"/>
    </location>
</feature>